<feature type="transmembrane region" description="Helical" evidence="2">
    <location>
        <begin position="103"/>
        <end position="131"/>
    </location>
</feature>
<protein>
    <submittedName>
        <fullName evidence="3">Uncharacterized protein</fullName>
    </submittedName>
</protein>
<accession>A0ABW2CQJ4</accession>
<evidence type="ECO:0000313" key="4">
    <source>
        <dbReference type="Proteomes" id="UP001596380"/>
    </source>
</evidence>
<evidence type="ECO:0000313" key="3">
    <source>
        <dbReference type="EMBL" id="MFC6883904.1"/>
    </source>
</evidence>
<feature type="transmembrane region" description="Helical" evidence="2">
    <location>
        <begin position="68"/>
        <end position="91"/>
    </location>
</feature>
<organism evidence="3 4">
    <name type="scientific">Actinomadura yumaensis</name>
    <dbReference type="NCBI Taxonomy" id="111807"/>
    <lineage>
        <taxon>Bacteria</taxon>
        <taxon>Bacillati</taxon>
        <taxon>Actinomycetota</taxon>
        <taxon>Actinomycetes</taxon>
        <taxon>Streptosporangiales</taxon>
        <taxon>Thermomonosporaceae</taxon>
        <taxon>Actinomadura</taxon>
    </lineage>
</organism>
<dbReference type="EMBL" id="JBHSXS010000022">
    <property type="protein sequence ID" value="MFC6883904.1"/>
    <property type="molecule type" value="Genomic_DNA"/>
</dbReference>
<keyword evidence="2" id="KW-0812">Transmembrane</keyword>
<dbReference type="RefSeq" id="WP_378063734.1">
    <property type="nucleotide sequence ID" value="NZ_JBHSXS010000022.1"/>
</dbReference>
<evidence type="ECO:0000256" key="1">
    <source>
        <dbReference type="SAM" id="MobiDB-lite"/>
    </source>
</evidence>
<feature type="transmembrane region" description="Helical" evidence="2">
    <location>
        <begin position="151"/>
        <end position="173"/>
    </location>
</feature>
<reference evidence="4" key="1">
    <citation type="journal article" date="2019" name="Int. J. Syst. Evol. Microbiol.">
        <title>The Global Catalogue of Microorganisms (GCM) 10K type strain sequencing project: providing services to taxonomists for standard genome sequencing and annotation.</title>
        <authorList>
            <consortium name="The Broad Institute Genomics Platform"/>
            <consortium name="The Broad Institute Genome Sequencing Center for Infectious Disease"/>
            <person name="Wu L."/>
            <person name="Ma J."/>
        </authorList>
    </citation>
    <scope>NUCLEOTIDE SEQUENCE [LARGE SCALE GENOMIC DNA]</scope>
    <source>
        <strain evidence="4">JCM 3369</strain>
    </source>
</reference>
<feature type="compositionally biased region" description="Acidic residues" evidence="1">
    <location>
        <begin position="323"/>
        <end position="335"/>
    </location>
</feature>
<gene>
    <name evidence="3" type="ORF">ACFQKB_29385</name>
</gene>
<feature type="compositionally biased region" description="Low complexity" evidence="1">
    <location>
        <begin position="206"/>
        <end position="249"/>
    </location>
</feature>
<name>A0ABW2CQJ4_9ACTN</name>
<evidence type="ECO:0000256" key="2">
    <source>
        <dbReference type="SAM" id="Phobius"/>
    </source>
</evidence>
<feature type="region of interest" description="Disordered" evidence="1">
    <location>
        <begin position="181"/>
        <end position="365"/>
    </location>
</feature>
<sequence>MTARRMFATAIGAVVPLALISLLFGNQWVTDAILKSDFEYDKGVGRLVAWLQFPSWRLTTGERHLDNGFAYVVAIDFSLVLFFAVAAALVLAGARSLDPARNLFGAVIVGWWATFVAGGLAGLVDGVLMNWTLDYPDRTMAMMVWNGVSQGVGFGLVYGWLAGLGALVGFLVARGRTPMGAVPPGQQQPPYQARMPQALSPQHPAAVPYVPPGQQGQPGQPYQQGQPQPGWGAAPVPQMPAQPQGQPQPVAYPPPQPAPAAPAPPPPAPAPESPAAPAEDERSEQDAEPAPQDAEKPAPQDAEKPGDEPAEPAGAAAERPAEDGPEPSPEPEDSADSGGRVDAANVTMVDRGKDEGGHKPLAPPS</sequence>
<feature type="compositionally biased region" description="Basic and acidic residues" evidence="1">
    <location>
        <begin position="293"/>
        <end position="307"/>
    </location>
</feature>
<comment type="caution">
    <text evidence="3">The sequence shown here is derived from an EMBL/GenBank/DDBJ whole genome shotgun (WGS) entry which is preliminary data.</text>
</comment>
<proteinExistence type="predicted"/>
<keyword evidence="2" id="KW-0472">Membrane</keyword>
<keyword evidence="2" id="KW-1133">Transmembrane helix</keyword>
<dbReference type="Proteomes" id="UP001596380">
    <property type="component" value="Unassembled WGS sequence"/>
</dbReference>
<feature type="compositionally biased region" description="Pro residues" evidence="1">
    <location>
        <begin position="250"/>
        <end position="274"/>
    </location>
</feature>
<keyword evidence="4" id="KW-1185">Reference proteome</keyword>